<proteinExistence type="predicted"/>
<accession>A0A8J5USQ4</accession>
<keyword evidence="2" id="KW-1185">Reference proteome</keyword>
<dbReference type="AlphaFoldDB" id="A0A8J5USQ4"/>
<sequence length="205" mass="24436">MEKTVHFRAILRKIRDMKLDILIEERDDMKLFIRKLLSLALLPENDIKKAFTCLLNDHKTLSELFKGLTNYFSSYWLKVIKPHRFSCYRNTIRTNNYLESYHRTLKWKLGSHPQIWEFTEGIAALQELTAIEKSSLENNLKIRRTADKKIVLKNEMIQYLWDLYDNGTLEIDNFLHCASHTSKAFHNNNIWTNIDDINNFLMPIE</sequence>
<dbReference type="EMBL" id="JAAOIC020000068">
    <property type="protein sequence ID" value="KAG8034155.1"/>
    <property type="molecule type" value="Genomic_DNA"/>
</dbReference>
<dbReference type="Proteomes" id="UP000729913">
    <property type="component" value="Unassembled WGS sequence"/>
</dbReference>
<reference evidence="1" key="1">
    <citation type="submission" date="2020-03" db="EMBL/GenBank/DDBJ databases">
        <authorList>
            <person name="Chebbi M.A."/>
            <person name="Drezen J.M."/>
        </authorList>
    </citation>
    <scope>NUCLEOTIDE SEQUENCE</scope>
    <source>
        <tissue evidence="1">Whole body</tissue>
    </source>
</reference>
<comment type="caution">
    <text evidence="1">The sequence shown here is derived from an EMBL/GenBank/DDBJ whole genome shotgun (WGS) entry which is preliminary data.</text>
</comment>
<name>A0A8J5USQ4_9HYME</name>
<dbReference type="OrthoDB" id="7689555at2759"/>
<reference evidence="1" key="2">
    <citation type="submission" date="2021-04" db="EMBL/GenBank/DDBJ databases">
        <title>Genome-wide patterns of bracovirus chromosomal integration into multiple host tissues during parasitism.</title>
        <authorList>
            <person name="Chebbi M.A.C."/>
        </authorList>
    </citation>
    <scope>NUCLEOTIDE SEQUENCE</scope>
    <source>
        <tissue evidence="1">Whole body</tissue>
    </source>
</reference>
<evidence type="ECO:0000313" key="1">
    <source>
        <dbReference type="EMBL" id="KAG8034155.1"/>
    </source>
</evidence>
<evidence type="ECO:0000313" key="2">
    <source>
        <dbReference type="Proteomes" id="UP000729913"/>
    </source>
</evidence>
<organism evidence="1 2">
    <name type="scientific">Cotesia typhae</name>
    <dbReference type="NCBI Taxonomy" id="2053667"/>
    <lineage>
        <taxon>Eukaryota</taxon>
        <taxon>Metazoa</taxon>
        <taxon>Ecdysozoa</taxon>
        <taxon>Arthropoda</taxon>
        <taxon>Hexapoda</taxon>
        <taxon>Insecta</taxon>
        <taxon>Pterygota</taxon>
        <taxon>Neoptera</taxon>
        <taxon>Endopterygota</taxon>
        <taxon>Hymenoptera</taxon>
        <taxon>Apocrita</taxon>
        <taxon>Ichneumonoidea</taxon>
        <taxon>Braconidae</taxon>
        <taxon>Microgastrinae</taxon>
        <taxon>Cotesia</taxon>
    </lineage>
</organism>
<gene>
    <name evidence="1" type="ORF">G9C98_001239</name>
</gene>
<protein>
    <submittedName>
        <fullName evidence="1">Uncharacterized protein</fullName>
    </submittedName>
</protein>